<evidence type="ECO:0000313" key="2">
    <source>
        <dbReference type="EMBL" id="CAA9445081.1"/>
    </source>
</evidence>
<accession>A0A6J4QHZ5</accession>
<dbReference type="AlphaFoldDB" id="A0A6J4QHZ5"/>
<evidence type="ECO:0000256" key="1">
    <source>
        <dbReference type="SAM" id="MobiDB-lite"/>
    </source>
</evidence>
<feature type="non-terminal residue" evidence="2">
    <location>
        <position position="107"/>
    </location>
</feature>
<feature type="compositionally biased region" description="Basic and acidic residues" evidence="1">
    <location>
        <begin position="61"/>
        <end position="75"/>
    </location>
</feature>
<gene>
    <name evidence="2" type="ORF">AVDCRST_MAG58-318</name>
</gene>
<feature type="compositionally biased region" description="Basic and acidic residues" evidence="1">
    <location>
        <begin position="98"/>
        <end position="107"/>
    </location>
</feature>
<name>A0A6J4QHZ5_9ACTN</name>
<protein>
    <submittedName>
        <fullName evidence="2">Uncharacterized protein</fullName>
    </submittedName>
</protein>
<dbReference type="EMBL" id="CADCVF010000009">
    <property type="protein sequence ID" value="CAA9445081.1"/>
    <property type="molecule type" value="Genomic_DNA"/>
</dbReference>
<feature type="compositionally biased region" description="Basic and acidic residues" evidence="1">
    <location>
        <begin position="38"/>
        <end position="51"/>
    </location>
</feature>
<organism evidence="2">
    <name type="scientific">uncultured Rubrobacteraceae bacterium</name>
    <dbReference type="NCBI Taxonomy" id="349277"/>
    <lineage>
        <taxon>Bacteria</taxon>
        <taxon>Bacillati</taxon>
        <taxon>Actinomycetota</taxon>
        <taxon>Rubrobacteria</taxon>
        <taxon>Rubrobacterales</taxon>
        <taxon>Rubrobacteraceae</taxon>
        <taxon>environmental samples</taxon>
    </lineage>
</organism>
<feature type="region of interest" description="Disordered" evidence="1">
    <location>
        <begin position="1"/>
        <end position="107"/>
    </location>
</feature>
<feature type="non-terminal residue" evidence="2">
    <location>
        <position position="1"/>
    </location>
</feature>
<sequence>VLWKSRMLLQRGDPQPHPHPRPRARPAQDQRQQYRARHGADTLRPGDDRRPRVPRAAGPEHLLEARRPPRGDRPPRRLSRLQRGRLRDRVHLLHGRRAHAERGTRGL</sequence>
<proteinExistence type="predicted"/>
<reference evidence="2" key="1">
    <citation type="submission" date="2020-02" db="EMBL/GenBank/DDBJ databases">
        <authorList>
            <person name="Meier V. D."/>
        </authorList>
    </citation>
    <scope>NUCLEOTIDE SEQUENCE</scope>
    <source>
        <strain evidence="2">AVDCRST_MAG58</strain>
    </source>
</reference>